<dbReference type="InterPro" id="IPR036866">
    <property type="entry name" value="RibonucZ/Hydroxyglut_hydro"/>
</dbReference>
<evidence type="ECO:0000313" key="2">
    <source>
        <dbReference type="EMBL" id="PIR84551.1"/>
    </source>
</evidence>
<dbReference type="AlphaFoldDB" id="A0A2H0UDT6"/>
<dbReference type="PANTHER" id="PTHR30619">
    <property type="entry name" value="DNA INTERNALIZATION/COMPETENCE PROTEIN COMEC/REC2"/>
    <property type="match status" value="1"/>
</dbReference>
<accession>A0A2H0UDT6</accession>
<dbReference type="Gene3D" id="3.60.15.10">
    <property type="entry name" value="Ribonuclease Z/Hydroxyacylglutathione hydrolase-like"/>
    <property type="match status" value="1"/>
</dbReference>
<organism evidence="2 3">
    <name type="scientific">Candidatus Kaiserbacteria bacterium CG10_big_fil_rev_8_21_14_0_10_47_16</name>
    <dbReference type="NCBI Taxonomy" id="1974608"/>
    <lineage>
        <taxon>Bacteria</taxon>
        <taxon>Candidatus Kaiseribacteriota</taxon>
    </lineage>
</organism>
<dbReference type="InterPro" id="IPR001279">
    <property type="entry name" value="Metallo-B-lactamas"/>
</dbReference>
<evidence type="ECO:0000259" key="1">
    <source>
        <dbReference type="SMART" id="SM00849"/>
    </source>
</evidence>
<sequence length="292" mass="31363">MVRSVVLGVLLLATVVLYVPEYGGAIFGDGSVGGSESCPEGEFCMYYLNIGQGDATLIVSPTGEQVLIDAGPDSSVIRELSAVMGFFDKDIDMVIVTHPDKDHVAGFVDVFDRYTVGTILRTENESGTPVWQEVERGMNAEGAKIIYARRSQTYDLGGGAALEVLFPDIDPSGLESNTSSIIVRLTYGSTSFLFTGDSPKAIEEYLVLRDGEYLKADVLKVGHHGSRTSTSELFLAEVSPTYAIISAGKNNQYGHPHVEVTDSLFNYGVETHSTIDEGTIMAISNGIAVTIK</sequence>
<dbReference type="InterPro" id="IPR052159">
    <property type="entry name" value="Competence_DNA_uptake"/>
</dbReference>
<dbReference type="Proteomes" id="UP000229344">
    <property type="component" value="Unassembled WGS sequence"/>
</dbReference>
<dbReference type="Pfam" id="PF00753">
    <property type="entry name" value="Lactamase_B"/>
    <property type="match status" value="1"/>
</dbReference>
<dbReference type="EMBL" id="PFBI01000006">
    <property type="protein sequence ID" value="PIR84551.1"/>
    <property type="molecule type" value="Genomic_DNA"/>
</dbReference>
<protein>
    <recommendedName>
        <fullName evidence="1">Metallo-beta-lactamase domain-containing protein</fullName>
    </recommendedName>
</protein>
<gene>
    <name evidence="2" type="ORF">COU16_03170</name>
</gene>
<evidence type="ECO:0000313" key="3">
    <source>
        <dbReference type="Proteomes" id="UP000229344"/>
    </source>
</evidence>
<proteinExistence type="predicted"/>
<dbReference type="CDD" id="cd07731">
    <property type="entry name" value="ComA-like_MBL-fold"/>
    <property type="match status" value="1"/>
</dbReference>
<dbReference type="SUPFAM" id="SSF56281">
    <property type="entry name" value="Metallo-hydrolase/oxidoreductase"/>
    <property type="match status" value="1"/>
</dbReference>
<comment type="caution">
    <text evidence="2">The sequence shown here is derived from an EMBL/GenBank/DDBJ whole genome shotgun (WGS) entry which is preliminary data.</text>
</comment>
<name>A0A2H0UDT6_9BACT</name>
<reference evidence="3" key="1">
    <citation type="submission" date="2017-09" db="EMBL/GenBank/DDBJ databases">
        <title>Depth-based differentiation of microbial function through sediment-hosted aquifers and enrichment of novel symbionts in the deep terrestrial subsurface.</title>
        <authorList>
            <person name="Probst A.J."/>
            <person name="Ladd B."/>
            <person name="Jarett J.K."/>
            <person name="Geller-Mcgrath D.E."/>
            <person name="Sieber C.M.K."/>
            <person name="Emerson J.B."/>
            <person name="Anantharaman K."/>
            <person name="Thomas B.C."/>
            <person name="Malmstrom R."/>
            <person name="Stieglmeier M."/>
            <person name="Klingl A."/>
            <person name="Woyke T."/>
            <person name="Ryan C.M."/>
            <person name="Banfield J.F."/>
        </authorList>
    </citation>
    <scope>NUCLEOTIDE SEQUENCE [LARGE SCALE GENOMIC DNA]</scope>
</reference>
<dbReference type="PANTHER" id="PTHR30619:SF1">
    <property type="entry name" value="RECOMBINATION PROTEIN 2"/>
    <property type="match status" value="1"/>
</dbReference>
<feature type="domain" description="Metallo-beta-lactamase" evidence="1">
    <location>
        <begin position="52"/>
        <end position="249"/>
    </location>
</feature>
<dbReference type="SMART" id="SM00849">
    <property type="entry name" value="Lactamase_B"/>
    <property type="match status" value="1"/>
</dbReference>
<dbReference type="InterPro" id="IPR035681">
    <property type="entry name" value="ComA-like_MBL"/>
</dbReference>